<dbReference type="GO" id="GO:0003677">
    <property type="term" value="F:DNA binding"/>
    <property type="evidence" value="ECO:0007669"/>
    <property type="project" value="InterPro"/>
</dbReference>
<dbReference type="GO" id="GO:0006313">
    <property type="term" value="P:DNA transposition"/>
    <property type="evidence" value="ECO:0007669"/>
    <property type="project" value="InterPro"/>
</dbReference>
<dbReference type="InterPro" id="IPR051354">
    <property type="entry name" value="Transposase_27_IS1"/>
</dbReference>
<comment type="caution">
    <text evidence="5">The sequence shown here is derived from an EMBL/GenBank/DDBJ whole genome shotgun (WGS) entry which is preliminary data.</text>
</comment>
<dbReference type="Pfam" id="PF03400">
    <property type="entry name" value="DDE_Tnp_IS1"/>
    <property type="match status" value="1"/>
</dbReference>
<gene>
    <name evidence="5" type="ORF">C942_04875</name>
</gene>
<evidence type="ECO:0000313" key="6">
    <source>
        <dbReference type="Proteomes" id="UP000011134"/>
    </source>
</evidence>
<organism evidence="5 6">
    <name type="scientific">Photobacterium marinum</name>
    <dbReference type="NCBI Taxonomy" id="1056511"/>
    <lineage>
        <taxon>Bacteria</taxon>
        <taxon>Pseudomonadati</taxon>
        <taxon>Pseudomonadota</taxon>
        <taxon>Gammaproteobacteria</taxon>
        <taxon>Vibrionales</taxon>
        <taxon>Vibrionaceae</taxon>
        <taxon>Photobacterium</taxon>
    </lineage>
</organism>
<proteinExistence type="inferred from homology"/>
<evidence type="ECO:0000313" key="5">
    <source>
        <dbReference type="EMBL" id="ELR66287.1"/>
    </source>
</evidence>
<dbReference type="PANTHER" id="PTHR33293:SF1">
    <property type="entry name" value="INSERTION ELEMENT IS1 1 PROTEIN INSB-RELATED"/>
    <property type="match status" value="1"/>
</dbReference>
<accession>L8JFU9</accession>
<dbReference type="PANTHER" id="PTHR33293">
    <property type="entry name" value="INSERTION ELEMENT IS1 1 PROTEIN INSB-RELATED"/>
    <property type="match status" value="1"/>
</dbReference>
<comment type="similarity">
    <text evidence="2">Belongs to the transposase 27 family.</text>
</comment>
<evidence type="ECO:0000256" key="2">
    <source>
        <dbReference type="ARBA" id="ARBA00008841"/>
    </source>
</evidence>
<evidence type="ECO:0000256" key="1">
    <source>
        <dbReference type="ARBA" id="ARBA00004091"/>
    </source>
</evidence>
<keyword evidence="4" id="KW-0233">DNA recombination</keyword>
<dbReference type="GO" id="GO:0004803">
    <property type="term" value="F:transposase activity"/>
    <property type="evidence" value="ECO:0007669"/>
    <property type="project" value="InterPro"/>
</dbReference>
<dbReference type="EMBL" id="AMZO01000008">
    <property type="protein sequence ID" value="ELR66287.1"/>
    <property type="molecule type" value="Genomic_DNA"/>
</dbReference>
<name>L8JFU9_9GAMM</name>
<sequence length="105" mass="12566">MPRFKRIIAHAFGRCNEEVLQALLKLLKPFTINFFCTDDFRVYSSNLQAEKHITGKLFTQRIERQNLTLRTRLKRLNRKTIGFSKSEEMHDKVIGTFIERELYRC</sequence>
<dbReference type="AlphaFoldDB" id="L8JFU9"/>
<evidence type="ECO:0000256" key="4">
    <source>
        <dbReference type="ARBA" id="ARBA00023172"/>
    </source>
</evidence>
<dbReference type="PATRIC" id="fig|1056511.3.peg.1691"/>
<comment type="function">
    <text evidence="1">Absolutely required for transposition of IS1.</text>
</comment>
<keyword evidence="3" id="KW-0815">Transposition</keyword>
<protein>
    <submittedName>
        <fullName evidence="5">Mobile element protein</fullName>
    </submittedName>
</protein>
<dbReference type="InterPro" id="IPR005063">
    <property type="entry name" value="Transposase_27"/>
</dbReference>
<dbReference type="Proteomes" id="UP000011134">
    <property type="component" value="Unassembled WGS sequence"/>
</dbReference>
<keyword evidence="6" id="KW-1185">Reference proteome</keyword>
<reference evidence="5 6" key="1">
    <citation type="submission" date="2012-12" db="EMBL/GenBank/DDBJ databases">
        <title>Genome Assembly of Photobacterium sp. AK15.</title>
        <authorList>
            <person name="Khatri I."/>
            <person name="Vaidya B."/>
            <person name="Srinivas T.N.R."/>
            <person name="Subramanian S."/>
            <person name="Pinnaka A."/>
        </authorList>
    </citation>
    <scope>NUCLEOTIDE SEQUENCE [LARGE SCALE GENOMIC DNA]</scope>
    <source>
        <strain evidence="5 6">AK15</strain>
    </source>
</reference>
<evidence type="ECO:0000256" key="3">
    <source>
        <dbReference type="ARBA" id="ARBA00022578"/>
    </source>
</evidence>